<dbReference type="AlphaFoldDB" id="J3KXH9"/>
<name>J3KXH9_ORYBR</name>
<keyword evidence="6" id="KW-1185">Reference proteome</keyword>
<accession>J3KXH9</accession>
<dbReference type="GO" id="GO:0016020">
    <property type="term" value="C:membrane"/>
    <property type="evidence" value="ECO:0007669"/>
    <property type="project" value="InterPro"/>
</dbReference>
<keyword evidence="1 4" id="KW-0812">Transmembrane</keyword>
<feature type="transmembrane region" description="Helical" evidence="4">
    <location>
        <begin position="34"/>
        <end position="56"/>
    </location>
</feature>
<evidence type="ECO:0008006" key="7">
    <source>
        <dbReference type="Google" id="ProtNLM"/>
    </source>
</evidence>
<proteinExistence type="predicted"/>
<dbReference type="Proteomes" id="UP000006038">
    <property type="component" value="Chromosome 1"/>
</dbReference>
<dbReference type="eggNOG" id="ENOG502QUJ3">
    <property type="taxonomic scope" value="Eukaryota"/>
</dbReference>
<evidence type="ECO:0000256" key="4">
    <source>
        <dbReference type="SAM" id="Phobius"/>
    </source>
</evidence>
<sequence>MDAKKPYVIAIAIQVIFTGMFVISKAAFDHGMNTFVFVFYRQAAASALLLPLAIVLERRNAPPMSLRLFAKLFLYALLG</sequence>
<evidence type="ECO:0000256" key="3">
    <source>
        <dbReference type="ARBA" id="ARBA00023136"/>
    </source>
</evidence>
<dbReference type="OMA" id="SHTCADR"/>
<reference evidence="5" key="1">
    <citation type="journal article" date="2013" name="Nat. Commun.">
        <title>Whole-genome sequencing of Oryza brachyantha reveals mechanisms underlying Oryza genome evolution.</title>
        <authorList>
            <person name="Chen J."/>
            <person name="Huang Q."/>
            <person name="Gao D."/>
            <person name="Wang J."/>
            <person name="Lang Y."/>
            <person name="Liu T."/>
            <person name="Li B."/>
            <person name="Bai Z."/>
            <person name="Luis Goicoechea J."/>
            <person name="Liang C."/>
            <person name="Chen C."/>
            <person name="Zhang W."/>
            <person name="Sun S."/>
            <person name="Liao Y."/>
            <person name="Zhang X."/>
            <person name="Yang L."/>
            <person name="Song C."/>
            <person name="Wang M."/>
            <person name="Shi J."/>
            <person name="Liu G."/>
            <person name="Liu J."/>
            <person name="Zhou H."/>
            <person name="Zhou W."/>
            <person name="Yu Q."/>
            <person name="An N."/>
            <person name="Chen Y."/>
            <person name="Cai Q."/>
            <person name="Wang B."/>
            <person name="Liu B."/>
            <person name="Min J."/>
            <person name="Huang Y."/>
            <person name="Wu H."/>
            <person name="Li Z."/>
            <person name="Zhang Y."/>
            <person name="Yin Y."/>
            <person name="Song W."/>
            <person name="Jiang J."/>
            <person name="Jackson S.A."/>
            <person name="Wing R.A."/>
            <person name="Wang J."/>
            <person name="Chen M."/>
        </authorList>
    </citation>
    <scope>NUCLEOTIDE SEQUENCE [LARGE SCALE GENOMIC DNA]</scope>
    <source>
        <strain evidence="5">cv. IRGC 101232</strain>
    </source>
</reference>
<dbReference type="STRING" id="4533.J3KXH9"/>
<dbReference type="Gramene" id="OB01G16850.1">
    <property type="protein sequence ID" value="OB01G16850.1"/>
    <property type="gene ID" value="OB01G16850"/>
</dbReference>
<feature type="transmembrane region" description="Helical" evidence="4">
    <location>
        <begin position="7"/>
        <end position="28"/>
    </location>
</feature>
<evidence type="ECO:0000313" key="5">
    <source>
        <dbReference type="EnsemblPlants" id="OB01G16850.1"/>
    </source>
</evidence>
<keyword evidence="2 4" id="KW-1133">Transmembrane helix</keyword>
<keyword evidence="3 4" id="KW-0472">Membrane</keyword>
<reference evidence="5" key="2">
    <citation type="submission" date="2013-04" db="UniProtKB">
        <authorList>
            <consortium name="EnsemblPlants"/>
        </authorList>
    </citation>
    <scope>IDENTIFICATION</scope>
</reference>
<dbReference type="GO" id="GO:0022857">
    <property type="term" value="F:transmembrane transporter activity"/>
    <property type="evidence" value="ECO:0007669"/>
    <property type="project" value="InterPro"/>
</dbReference>
<dbReference type="EnsemblPlants" id="OB01G16850.1">
    <property type="protein sequence ID" value="OB01G16850.1"/>
    <property type="gene ID" value="OB01G16850"/>
</dbReference>
<evidence type="ECO:0000256" key="1">
    <source>
        <dbReference type="ARBA" id="ARBA00022692"/>
    </source>
</evidence>
<dbReference type="InterPro" id="IPR030184">
    <property type="entry name" value="WAT1-related"/>
</dbReference>
<organism evidence="5">
    <name type="scientific">Oryza brachyantha</name>
    <name type="common">malo sina</name>
    <dbReference type="NCBI Taxonomy" id="4533"/>
    <lineage>
        <taxon>Eukaryota</taxon>
        <taxon>Viridiplantae</taxon>
        <taxon>Streptophyta</taxon>
        <taxon>Embryophyta</taxon>
        <taxon>Tracheophyta</taxon>
        <taxon>Spermatophyta</taxon>
        <taxon>Magnoliopsida</taxon>
        <taxon>Liliopsida</taxon>
        <taxon>Poales</taxon>
        <taxon>Poaceae</taxon>
        <taxon>BOP clade</taxon>
        <taxon>Oryzoideae</taxon>
        <taxon>Oryzeae</taxon>
        <taxon>Oryzinae</taxon>
        <taxon>Oryza</taxon>
    </lineage>
</organism>
<dbReference type="HOGENOM" id="CLU_025359_6_1_1"/>
<dbReference type="PANTHER" id="PTHR31218">
    <property type="entry name" value="WAT1-RELATED PROTEIN"/>
    <property type="match status" value="1"/>
</dbReference>
<protein>
    <recommendedName>
        <fullName evidence="7">WAT1-related protein</fullName>
    </recommendedName>
</protein>
<evidence type="ECO:0000313" key="6">
    <source>
        <dbReference type="Proteomes" id="UP000006038"/>
    </source>
</evidence>
<evidence type="ECO:0000256" key="2">
    <source>
        <dbReference type="ARBA" id="ARBA00022989"/>
    </source>
</evidence>